<dbReference type="Pfam" id="PF19265">
    <property type="entry name" value="DUF5908"/>
    <property type="match status" value="1"/>
</dbReference>
<reference evidence="1 2" key="1">
    <citation type="submission" date="2023-07" db="EMBL/GenBank/DDBJ databases">
        <authorList>
            <person name="Lian W.-H."/>
        </authorList>
    </citation>
    <scope>NUCLEOTIDE SEQUENCE [LARGE SCALE GENOMIC DNA]</scope>
    <source>
        <strain evidence="1 2">SYSU DXS3180</strain>
    </source>
</reference>
<comment type="caution">
    <text evidence="1">The sequence shown here is derived from an EMBL/GenBank/DDBJ whole genome shotgun (WGS) entry which is preliminary data.</text>
</comment>
<name>A0ABV3ZAF0_9BACT</name>
<gene>
    <name evidence="1" type="ORF">QTN47_05015</name>
</gene>
<accession>A0ABV3ZAF0</accession>
<evidence type="ECO:0000313" key="1">
    <source>
        <dbReference type="EMBL" id="MEX6686841.1"/>
    </source>
</evidence>
<keyword evidence="2" id="KW-1185">Reference proteome</keyword>
<evidence type="ECO:0000313" key="2">
    <source>
        <dbReference type="Proteomes" id="UP001560573"/>
    </source>
</evidence>
<dbReference type="RefSeq" id="WP_369328238.1">
    <property type="nucleotide sequence ID" value="NZ_JAULBC010000001.1"/>
</dbReference>
<organism evidence="1 2">
    <name type="scientific">Danxiaibacter flavus</name>
    <dbReference type="NCBI Taxonomy" id="3049108"/>
    <lineage>
        <taxon>Bacteria</taxon>
        <taxon>Pseudomonadati</taxon>
        <taxon>Bacteroidota</taxon>
        <taxon>Chitinophagia</taxon>
        <taxon>Chitinophagales</taxon>
        <taxon>Chitinophagaceae</taxon>
        <taxon>Danxiaibacter</taxon>
    </lineage>
</organism>
<protein>
    <submittedName>
        <fullName evidence="1">DUF5908 family protein</fullName>
    </submittedName>
</protein>
<sequence length="53" mass="5966">MPLEIRELVIKVTVEETTAKPVAGAEQLASVKADIVKECIEKIMRKLEQSNER</sequence>
<dbReference type="EMBL" id="JAULBC010000001">
    <property type="protein sequence ID" value="MEX6686841.1"/>
    <property type="molecule type" value="Genomic_DNA"/>
</dbReference>
<proteinExistence type="predicted"/>
<dbReference type="InterPro" id="IPR045459">
    <property type="entry name" value="DUF5908"/>
</dbReference>
<dbReference type="Proteomes" id="UP001560573">
    <property type="component" value="Unassembled WGS sequence"/>
</dbReference>